<accession>A0A2H9TAL2</accession>
<evidence type="ECO:0000256" key="1">
    <source>
        <dbReference type="ARBA" id="ARBA00012502"/>
    </source>
</evidence>
<protein>
    <recommendedName>
        <fullName evidence="1">peptide-methionine (S)-S-oxide reductase</fullName>
        <ecNumber evidence="1">1.8.4.11</ecNumber>
    </recommendedName>
</protein>
<evidence type="ECO:0000313" key="6">
    <source>
        <dbReference type="EMBL" id="PJE80272.1"/>
    </source>
</evidence>
<evidence type="ECO:0000256" key="3">
    <source>
        <dbReference type="ARBA" id="ARBA00047806"/>
    </source>
</evidence>
<dbReference type="Gene3D" id="3.30.1060.10">
    <property type="entry name" value="Peptide methionine sulphoxide reductase MsrA"/>
    <property type="match status" value="1"/>
</dbReference>
<evidence type="ECO:0000256" key="2">
    <source>
        <dbReference type="ARBA" id="ARBA00023002"/>
    </source>
</evidence>
<dbReference type="GO" id="GO:0005737">
    <property type="term" value="C:cytoplasm"/>
    <property type="evidence" value="ECO:0007669"/>
    <property type="project" value="TreeGrafter"/>
</dbReference>
<dbReference type="GO" id="GO:0033744">
    <property type="term" value="F:L-methionine:thioredoxin-disulfide S-oxidoreductase activity"/>
    <property type="evidence" value="ECO:0007669"/>
    <property type="project" value="RHEA"/>
</dbReference>
<comment type="caution">
    <text evidence="6">The sequence shown here is derived from an EMBL/GenBank/DDBJ whole genome shotgun (WGS) entry which is preliminary data.</text>
</comment>
<evidence type="ECO:0000256" key="4">
    <source>
        <dbReference type="ARBA" id="ARBA00048782"/>
    </source>
</evidence>
<dbReference type="PANTHER" id="PTHR42799">
    <property type="entry name" value="MITOCHONDRIAL PEPTIDE METHIONINE SULFOXIDE REDUCTASE"/>
    <property type="match status" value="1"/>
</dbReference>
<dbReference type="EC" id="1.8.4.11" evidence="1"/>
<dbReference type="NCBIfam" id="TIGR00401">
    <property type="entry name" value="msrA"/>
    <property type="match status" value="1"/>
</dbReference>
<dbReference type="HAMAP" id="MF_01401">
    <property type="entry name" value="MsrA"/>
    <property type="match status" value="1"/>
</dbReference>
<dbReference type="SUPFAM" id="SSF55068">
    <property type="entry name" value="Peptide methionine sulfoxide reductase"/>
    <property type="match status" value="1"/>
</dbReference>
<dbReference type="InterPro" id="IPR050162">
    <property type="entry name" value="MsrA_MetSO_reductase"/>
</dbReference>
<dbReference type="InterPro" id="IPR002569">
    <property type="entry name" value="Met_Sox_Rdtase_MsrA_dom"/>
</dbReference>
<name>A0A2H9TAL2_9ZZZZ</name>
<feature type="domain" description="Peptide methionine sulphoxide reductase MsrA" evidence="5">
    <location>
        <begin position="48"/>
        <end position="200"/>
    </location>
</feature>
<gene>
    <name evidence="6" type="primary">msrA</name>
    <name evidence="6" type="ORF">CI610_00749</name>
</gene>
<dbReference type="Pfam" id="PF01625">
    <property type="entry name" value="PMSR"/>
    <property type="match status" value="1"/>
</dbReference>
<comment type="catalytic activity">
    <reaction evidence="3">
        <text>L-methionyl-[protein] + [thioredoxin]-disulfide + H2O = L-methionyl-(S)-S-oxide-[protein] + [thioredoxin]-dithiol</text>
        <dbReference type="Rhea" id="RHEA:14217"/>
        <dbReference type="Rhea" id="RHEA-COMP:10698"/>
        <dbReference type="Rhea" id="RHEA-COMP:10700"/>
        <dbReference type="Rhea" id="RHEA-COMP:12313"/>
        <dbReference type="Rhea" id="RHEA-COMP:12315"/>
        <dbReference type="ChEBI" id="CHEBI:15377"/>
        <dbReference type="ChEBI" id="CHEBI:16044"/>
        <dbReference type="ChEBI" id="CHEBI:29950"/>
        <dbReference type="ChEBI" id="CHEBI:44120"/>
        <dbReference type="ChEBI" id="CHEBI:50058"/>
        <dbReference type="EC" id="1.8.4.11"/>
    </reaction>
</comment>
<dbReference type="InterPro" id="IPR036509">
    <property type="entry name" value="Met_Sox_Rdtase_MsrA_sf"/>
</dbReference>
<dbReference type="PANTHER" id="PTHR42799:SF2">
    <property type="entry name" value="MITOCHONDRIAL PEPTIDE METHIONINE SULFOXIDE REDUCTASE"/>
    <property type="match status" value="1"/>
</dbReference>
<dbReference type="GO" id="GO:0008113">
    <property type="term" value="F:peptide-methionine (S)-S-oxide reductase activity"/>
    <property type="evidence" value="ECO:0007669"/>
    <property type="project" value="UniProtKB-EC"/>
</dbReference>
<sequence>MSNFINHHTIGFEVSLFGLDHPTFALPERHFVNQHRMQPPFPLRMDVIFLGMGCFWGAERLFWQRKGVWVTAAGYMGGHTAYPVYEEVCSGKTGHAEVVMIVFDPAAITCKSIVNLFFEQHDPTQGWRQGNDTGSQYRSVIYTSAEQQQTTAQQQRSACQRALTAMNKGTITTEISRATCFYYAEPFHQQYLAKYPTGYCGLSGTGIVME</sequence>
<comment type="catalytic activity">
    <reaction evidence="4">
        <text>[thioredoxin]-disulfide + L-methionine + H2O = L-methionine (S)-S-oxide + [thioredoxin]-dithiol</text>
        <dbReference type="Rhea" id="RHEA:19993"/>
        <dbReference type="Rhea" id="RHEA-COMP:10698"/>
        <dbReference type="Rhea" id="RHEA-COMP:10700"/>
        <dbReference type="ChEBI" id="CHEBI:15377"/>
        <dbReference type="ChEBI" id="CHEBI:29950"/>
        <dbReference type="ChEBI" id="CHEBI:50058"/>
        <dbReference type="ChEBI" id="CHEBI:57844"/>
        <dbReference type="ChEBI" id="CHEBI:58772"/>
        <dbReference type="EC" id="1.8.4.11"/>
    </reaction>
</comment>
<organism evidence="6">
    <name type="scientific">invertebrate metagenome</name>
    <dbReference type="NCBI Taxonomy" id="1711999"/>
    <lineage>
        <taxon>unclassified sequences</taxon>
        <taxon>metagenomes</taxon>
        <taxon>organismal metagenomes</taxon>
    </lineage>
</organism>
<dbReference type="EMBL" id="NSIT01000024">
    <property type="protein sequence ID" value="PJE80272.1"/>
    <property type="molecule type" value="Genomic_DNA"/>
</dbReference>
<dbReference type="GO" id="GO:0034599">
    <property type="term" value="P:cellular response to oxidative stress"/>
    <property type="evidence" value="ECO:0007669"/>
    <property type="project" value="TreeGrafter"/>
</dbReference>
<dbReference type="AlphaFoldDB" id="A0A2H9TAL2"/>
<reference evidence="6" key="1">
    <citation type="journal article" date="2017" name="Appl. Environ. Microbiol.">
        <title>Molecular characterization of an Endozoicomonas-like organism causing infection in king scallop Pecten maximus L.</title>
        <authorList>
            <person name="Cano I."/>
            <person name="van Aerle R."/>
            <person name="Ross S."/>
            <person name="Verner-Jeffreys D.W."/>
            <person name="Paley R.K."/>
            <person name="Rimmer G."/>
            <person name="Ryder D."/>
            <person name="Hooper P."/>
            <person name="Stone D."/>
            <person name="Feist S.W."/>
        </authorList>
    </citation>
    <scope>NUCLEOTIDE SEQUENCE</scope>
</reference>
<proteinExistence type="inferred from homology"/>
<evidence type="ECO:0000259" key="5">
    <source>
        <dbReference type="Pfam" id="PF01625"/>
    </source>
</evidence>
<keyword evidence="2 6" id="KW-0560">Oxidoreductase</keyword>